<dbReference type="AlphaFoldDB" id="A0A674IU12"/>
<gene>
    <name evidence="11" type="primary">CEBPE</name>
</gene>
<evidence type="ECO:0000256" key="8">
    <source>
        <dbReference type="SAM" id="Coils"/>
    </source>
</evidence>
<dbReference type="FunFam" id="1.20.5.170:FF:000028">
    <property type="entry name" value="CCAAT/enhancer-binding protein beta"/>
    <property type="match status" value="1"/>
</dbReference>
<evidence type="ECO:0000313" key="11">
    <source>
        <dbReference type="Ensembl" id="ENSTMTP00000012981.1"/>
    </source>
</evidence>
<dbReference type="GeneID" id="112122068"/>
<feature type="coiled-coil region" evidence="8">
    <location>
        <begin position="169"/>
        <end position="210"/>
    </location>
</feature>
<reference evidence="11" key="1">
    <citation type="submission" date="2025-08" db="UniProtKB">
        <authorList>
            <consortium name="Ensembl"/>
        </authorList>
    </citation>
    <scope>IDENTIFICATION</scope>
</reference>
<dbReference type="SMART" id="SM00338">
    <property type="entry name" value="BRLZ"/>
    <property type="match status" value="1"/>
</dbReference>
<dbReference type="InterPro" id="IPR004827">
    <property type="entry name" value="bZIP"/>
</dbReference>
<dbReference type="GO" id="GO:0030851">
    <property type="term" value="P:granulocyte differentiation"/>
    <property type="evidence" value="ECO:0007669"/>
    <property type="project" value="Ensembl"/>
</dbReference>
<keyword evidence="7" id="KW-0539">Nucleus</keyword>
<dbReference type="PANTHER" id="PTHR23334:SF27">
    <property type="entry name" value="CCAAT_ENHANCER-BINDING PROTEIN EPSILON"/>
    <property type="match status" value="1"/>
</dbReference>
<evidence type="ECO:0000313" key="12">
    <source>
        <dbReference type="Proteomes" id="UP000472274"/>
    </source>
</evidence>
<dbReference type="CTD" id="1053"/>
<dbReference type="GO" id="GO:0005654">
    <property type="term" value="C:nucleoplasm"/>
    <property type="evidence" value="ECO:0007669"/>
    <property type="project" value="Ensembl"/>
</dbReference>
<keyword evidence="4" id="KW-0238">DNA-binding</keyword>
<keyword evidence="8" id="KW-0175">Coiled coil</keyword>
<dbReference type="Pfam" id="PF07716">
    <property type="entry name" value="bZIP_2"/>
    <property type="match status" value="1"/>
</dbReference>
<evidence type="ECO:0000259" key="10">
    <source>
        <dbReference type="PROSITE" id="PS50217"/>
    </source>
</evidence>
<keyword evidence="6" id="KW-0804">Transcription</keyword>
<protein>
    <submittedName>
        <fullName evidence="11">CCAAT enhancer binding protein epsilon</fullName>
    </submittedName>
</protein>
<dbReference type="Ensembl" id="ENSTMTT00000013430.1">
    <property type="protein sequence ID" value="ENSTMTP00000012981.1"/>
    <property type="gene ID" value="ENSTMTG00000009396.1"/>
</dbReference>
<keyword evidence="5" id="KW-0010">Activator</keyword>
<keyword evidence="3" id="KW-0805">Transcription regulation</keyword>
<proteinExistence type="inferred from homology"/>
<dbReference type="InParanoid" id="A0A674IU12"/>
<evidence type="ECO:0000256" key="9">
    <source>
        <dbReference type="SAM" id="MobiDB-lite"/>
    </source>
</evidence>
<dbReference type="Proteomes" id="UP000472274">
    <property type="component" value="Unplaced"/>
</dbReference>
<keyword evidence="12" id="KW-1185">Reference proteome</keyword>
<evidence type="ECO:0000256" key="1">
    <source>
        <dbReference type="ARBA" id="ARBA00004123"/>
    </source>
</evidence>
<dbReference type="InterPro" id="IPR031106">
    <property type="entry name" value="C/EBP"/>
</dbReference>
<dbReference type="SUPFAM" id="SSF57959">
    <property type="entry name" value="Leucine zipper domain"/>
    <property type="match status" value="1"/>
</dbReference>
<dbReference type="PROSITE" id="PS50217">
    <property type="entry name" value="BZIP"/>
    <property type="match status" value="1"/>
</dbReference>
<evidence type="ECO:0000256" key="2">
    <source>
        <dbReference type="ARBA" id="ARBA00006951"/>
    </source>
</evidence>
<dbReference type="GO" id="GO:0005886">
    <property type="term" value="C:plasma membrane"/>
    <property type="evidence" value="ECO:0007669"/>
    <property type="project" value="Ensembl"/>
</dbReference>
<evidence type="ECO:0000256" key="7">
    <source>
        <dbReference type="ARBA" id="ARBA00023242"/>
    </source>
</evidence>
<dbReference type="GeneTree" id="ENSGT00940000161681"/>
<dbReference type="GO" id="GO:0090575">
    <property type="term" value="C:RNA polymerase II transcription regulator complex"/>
    <property type="evidence" value="ECO:0007669"/>
    <property type="project" value="Ensembl"/>
</dbReference>
<evidence type="ECO:0000256" key="5">
    <source>
        <dbReference type="ARBA" id="ARBA00023159"/>
    </source>
</evidence>
<organism evidence="11 12">
    <name type="scientific">Terrapene triunguis</name>
    <name type="common">Three-toed box turtle</name>
    <dbReference type="NCBI Taxonomy" id="2587831"/>
    <lineage>
        <taxon>Eukaryota</taxon>
        <taxon>Metazoa</taxon>
        <taxon>Chordata</taxon>
        <taxon>Craniata</taxon>
        <taxon>Vertebrata</taxon>
        <taxon>Euteleostomi</taxon>
        <taxon>Archelosauria</taxon>
        <taxon>Testudinata</taxon>
        <taxon>Testudines</taxon>
        <taxon>Cryptodira</taxon>
        <taxon>Durocryptodira</taxon>
        <taxon>Testudinoidea</taxon>
        <taxon>Emydidae</taxon>
        <taxon>Terrapene</taxon>
    </lineage>
</organism>
<dbReference type="RefSeq" id="XP_024076685.1">
    <property type="nucleotide sequence ID" value="XM_024220917.2"/>
</dbReference>
<comment type="similarity">
    <text evidence="2">Belongs to the bZIP family. C/EBP subfamily.</text>
</comment>
<sequence length="228" mass="24617">MSQGGFYDCERAPPRPMASELGALGEHEGSIDLAAYIGDEQLLSELLQGPPQRAPKSTPFPGYLQGEPWGYGSPHKGYSALVKEEPRGAEPGRRSGYNPLPFQVAHCGQTAISLPPGGAGPALRTLKGPPCSPLLASPGPGKGKKAVNKDSLEYRLRRERNNIAVRKSRDKAKRRVLETQQRVLELAAENERLQSRVAQLSQELDTLRALFRQVPEAAMLGKGLGACS</sequence>
<comment type="subcellular location">
    <subcellularLocation>
        <location evidence="1">Nucleus</location>
    </subcellularLocation>
</comment>
<dbReference type="GO" id="GO:0000978">
    <property type="term" value="F:RNA polymerase II cis-regulatory region sequence-specific DNA binding"/>
    <property type="evidence" value="ECO:0007669"/>
    <property type="project" value="Ensembl"/>
</dbReference>
<feature type="domain" description="BZIP" evidence="10">
    <location>
        <begin position="151"/>
        <end position="214"/>
    </location>
</feature>
<accession>A0A674IU12</accession>
<evidence type="ECO:0000256" key="3">
    <source>
        <dbReference type="ARBA" id="ARBA00023015"/>
    </source>
</evidence>
<dbReference type="InterPro" id="IPR046347">
    <property type="entry name" value="bZIP_sf"/>
</dbReference>
<dbReference type="GO" id="GO:0006351">
    <property type="term" value="P:DNA-templated transcription"/>
    <property type="evidence" value="ECO:0007669"/>
    <property type="project" value="InterPro"/>
</dbReference>
<dbReference type="PANTHER" id="PTHR23334">
    <property type="entry name" value="CCAAT/ENHANCER BINDING PROTEIN"/>
    <property type="match status" value="1"/>
</dbReference>
<evidence type="ECO:0000256" key="4">
    <source>
        <dbReference type="ARBA" id="ARBA00023125"/>
    </source>
</evidence>
<name>A0A674IU12_9SAUR</name>
<evidence type="ECO:0000256" key="6">
    <source>
        <dbReference type="ARBA" id="ARBA00023163"/>
    </source>
</evidence>
<dbReference type="GO" id="GO:0001228">
    <property type="term" value="F:DNA-binding transcription activator activity, RNA polymerase II-specific"/>
    <property type="evidence" value="ECO:0007669"/>
    <property type="project" value="Ensembl"/>
</dbReference>
<feature type="region of interest" description="Disordered" evidence="9">
    <location>
        <begin position="1"/>
        <end position="21"/>
    </location>
</feature>
<dbReference type="Gene3D" id="1.20.5.170">
    <property type="match status" value="1"/>
</dbReference>
<dbReference type="CDD" id="cd14712">
    <property type="entry name" value="bZIP_CEBPB"/>
    <property type="match status" value="1"/>
</dbReference>
<reference evidence="11" key="2">
    <citation type="submission" date="2025-09" db="UniProtKB">
        <authorList>
            <consortium name="Ensembl"/>
        </authorList>
    </citation>
    <scope>IDENTIFICATION</scope>
</reference>